<comment type="cofactor">
    <cofactor evidence="1">
        <name>Mg(2+)</name>
        <dbReference type="ChEBI" id="CHEBI:18420"/>
    </cofactor>
</comment>
<keyword evidence="7" id="KW-0067">ATP-binding</keyword>
<protein>
    <recommendedName>
        <fullName evidence="2">non-specific serine/threonine protein kinase</fullName>
        <ecNumber evidence="2">2.7.11.1</ecNumber>
    </recommendedName>
</protein>
<keyword evidence="4" id="KW-0808">Transferase</keyword>
<name>A0ABP0FV04_CLALP</name>
<proteinExistence type="predicted"/>
<evidence type="ECO:0000256" key="8">
    <source>
        <dbReference type="ARBA" id="ARBA00022842"/>
    </source>
</evidence>
<comment type="catalytic activity">
    <reaction evidence="9">
        <text>L-threonyl-[protein] + ATP = O-phospho-L-threonyl-[protein] + ADP + H(+)</text>
        <dbReference type="Rhea" id="RHEA:46608"/>
        <dbReference type="Rhea" id="RHEA-COMP:11060"/>
        <dbReference type="Rhea" id="RHEA-COMP:11605"/>
        <dbReference type="ChEBI" id="CHEBI:15378"/>
        <dbReference type="ChEBI" id="CHEBI:30013"/>
        <dbReference type="ChEBI" id="CHEBI:30616"/>
        <dbReference type="ChEBI" id="CHEBI:61977"/>
        <dbReference type="ChEBI" id="CHEBI:456216"/>
        <dbReference type="EC" id="2.7.11.1"/>
    </reaction>
</comment>
<dbReference type="InterPro" id="IPR011009">
    <property type="entry name" value="Kinase-like_dom_sf"/>
</dbReference>
<evidence type="ECO:0000256" key="1">
    <source>
        <dbReference type="ARBA" id="ARBA00001946"/>
    </source>
</evidence>
<evidence type="ECO:0000256" key="2">
    <source>
        <dbReference type="ARBA" id="ARBA00012513"/>
    </source>
</evidence>
<dbReference type="InterPro" id="IPR051138">
    <property type="entry name" value="PIM_Ser/Thr_kinase"/>
</dbReference>
<keyword evidence="8" id="KW-0460">Magnesium</keyword>
<dbReference type="SUPFAM" id="SSF56112">
    <property type="entry name" value="Protein kinase-like (PK-like)"/>
    <property type="match status" value="1"/>
</dbReference>
<gene>
    <name evidence="11" type="ORF">CVLEPA_LOCUS12048</name>
</gene>
<evidence type="ECO:0000256" key="6">
    <source>
        <dbReference type="ARBA" id="ARBA00022777"/>
    </source>
</evidence>
<sequence length="119" mass="13919">MILERSEHSMDLWDYVQEVGWMTVTTARLIFEQSEKIVLDFNTGDAKLIDFGCGTLLHADRYKGFSGTLLFYNPESYTEVSWSREAKHLIAWMLSCDPDSRPRYSWSSLDEYKIIVCYV</sequence>
<dbReference type="EC" id="2.7.11.1" evidence="2"/>
<comment type="catalytic activity">
    <reaction evidence="10">
        <text>L-seryl-[protein] + ATP = O-phospho-L-seryl-[protein] + ADP + H(+)</text>
        <dbReference type="Rhea" id="RHEA:17989"/>
        <dbReference type="Rhea" id="RHEA-COMP:9863"/>
        <dbReference type="Rhea" id="RHEA-COMP:11604"/>
        <dbReference type="ChEBI" id="CHEBI:15378"/>
        <dbReference type="ChEBI" id="CHEBI:29999"/>
        <dbReference type="ChEBI" id="CHEBI:30616"/>
        <dbReference type="ChEBI" id="CHEBI:83421"/>
        <dbReference type="ChEBI" id="CHEBI:456216"/>
        <dbReference type="EC" id="2.7.11.1"/>
    </reaction>
</comment>
<keyword evidence="5" id="KW-0547">Nucleotide-binding</keyword>
<accession>A0ABP0FV04</accession>
<evidence type="ECO:0000256" key="5">
    <source>
        <dbReference type="ARBA" id="ARBA00022741"/>
    </source>
</evidence>
<keyword evidence="12" id="KW-1185">Reference proteome</keyword>
<keyword evidence="6" id="KW-0418">Kinase</keyword>
<evidence type="ECO:0000256" key="10">
    <source>
        <dbReference type="ARBA" id="ARBA00048679"/>
    </source>
</evidence>
<evidence type="ECO:0000256" key="4">
    <source>
        <dbReference type="ARBA" id="ARBA00022679"/>
    </source>
</evidence>
<evidence type="ECO:0000256" key="7">
    <source>
        <dbReference type="ARBA" id="ARBA00022840"/>
    </source>
</evidence>
<comment type="caution">
    <text evidence="11">The sequence shown here is derived from an EMBL/GenBank/DDBJ whole genome shotgun (WGS) entry which is preliminary data.</text>
</comment>
<keyword evidence="3" id="KW-0723">Serine/threonine-protein kinase</keyword>
<dbReference type="PANTHER" id="PTHR22984">
    <property type="entry name" value="SERINE/THREONINE-PROTEIN KINASE PIM"/>
    <property type="match status" value="1"/>
</dbReference>
<organism evidence="11 12">
    <name type="scientific">Clavelina lepadiformis</name>
    <name type="common">Light-bulb sea squirt</name>
    <name type="synonym">Ascidia lepadiformis</name>
    <dbReference type="NCBI Taxonomy" id="159417"/>
    <lineage>
        <taxon>Eukaryota</taxon>
        <taxon>Metazoa</taxon>
        <taxon>Chordata</taxon>
        <taxon>Tunicata</taxon>
        <taxon>Ascidiacea</taxon>
        <taxon>Aplousobranchia</taxon>
        <taxon>Clavelinidae</taxon>
        <taxon>Clavelina</taxon>
    </lineage>
</organism>
<evidence type="ECO:0000256" key="9">
    <source>
        <dbReference type="ARBA" id="ARBA00047899"/>
    </source>
</evidence>
<dbReference type="EMBL" id="CAWYQH010000090">
    <property type="protein sequence ID" value="CAK8681810.1"/>
    <property type="molecule type" value="Genomic_DNA"/>
</dbReference>
<dbReference type="Proteomes" id="UP001642483">
    <property type="component" value="Unassembled WGS sequence"/>
</dbReference>
<evidence type="ECO:0000313" key="12">
    <source>
        <dbReference type="Proteomes" id="UP001642483"/>
    </source>
</evidence>
<evidence type="ECO:0000313" key="11">
    <source>
        <dbReference type="EMBL" id="CAK8681810.1"/>
    </source>
</evidence>
<dbReference type="PANTHER" id="PTHR22984:SF29">
    <property type="entry name" value="SERINE_THREONINE-PROTEIN KINASE PIM-1"/>
    <property type="match status" value="1"/>
</dbReference>
<reference evidence="11 12" key="1">
    <citation type="submission" date="2024-02" db="EMBL/GenBank/DDBJ databases">
        <authorList>
            <person name="Daric V."/>
            <person name="Darras S."/>
        </authorList>
    </citation>
    <scope>NUCLEOTIDE SEQUENCE [LARGE SCALE GENOMIC DNA]</scope>
</reference>
<evidence type="ECO:0000256" key="3">
    <source>
        <dbReference type="ARBA" id="ARBA00022527"/>
    </source>
</evidence>